<gene>
    <name evidence="2" type="ORF">FIBSPDRAFT_913030</name>
</gene>
<feature type="region of interest" description="Disordered" evidence="1">
    <location>
        <begin position="315"/>
        <end position="347"/>
    </location>
</feature>
<accession>A0A166CD58</accession>
<dbReference type="OrthoDB" id="3246730at2759"/>
<keyword evidence="3" id="KW-1185">Reference proteome</keyword>
<dbReference type="AlphaFoldDB" id="A0A166CD58"/>
<dbReference type="EMBL" id="KV417631">
    <property type="protein sequence ID" value="KZP13538.1"/>
    <property type="molecule type" value="Genomic_DNA"/>
</dbReference>
<dbReference type="InterPro" id="IPR040521">
    <property type="entry name" value="KDZ"/>
</dbReference>
<evidence type="ECO:0000313" key="2">
    <source>
        <dbReference type="EMBL" id="KZP13538.1"/>
    </source>
</evidence>
<dbReference type="Proteomes" id="UP000076532">
    <property type="component" value="Unassembled WGS sequence"/>
</dbReference>
<evidence type="ECO:0000313" key="3">
    <source>
        <dbReference type="Proteomes" id="UP000076532"/>
    </source>
</evidence>
<evidence type="ECO:0000256" key="1">
    <source>
        <dbReference type="SAM" id="MobiDB-lite"/>
    </source>
</evidence>
<dbReference type="PANTHER" id="PTHR33096:SF1">
    <property type="entry name" value="CXC1-LIKE CYSTEINE CLUSTER ASSOCIATED WITH KDZ TRANSPOSASES DOMAIN-CONTAINING PROTEIN"/>
    <property type="match status" value="1"/>
</dbReference>
<dbReference type="Pfam" id="PF18758">
    <property type="entry name" value="KDZ"/>
    <property type="match status" value="1"/>
</dbReference>
<organism evidence="2 3">
    <name type="scientific">Athelia psychrophila</name>
    <dbReference type="NCBI Taxonomy" id="1759441"/>
    <lineage>
        <taxon>Eukaryota</taxon>
        <taxon>Fungi</taxon>
        <taxon>Dikarya</taxon>
        <taxon>Basidiomycota</taxon>
        <taxon>Agaricomycotina</taxon>
        <taxon>Agaricomycetes</taxon>
        <taxon>Agaricomycetidae</taxon>
        <taxon>Atheliales</taxon>
        <taxon>Atheliaceae</taxon>
        <taxon>Athelia</taxon>
    </lineage>
</organism>
<dbReference type="PANTHER" id="PTHR33096">
    <property type="entry name" value="CXC2 DOMAIN-CONTAINING PROTEIN"/>
    <property type="match status" value="1"/>
</dbReference>
<reference evidence="2 3" key="1">
    <citation type="journal article" date="2016" name="Mol. Biol. Evol.">
        <title>Comparative Genomics of Early-Diverging Mushroom-Forming Fungi Provides Insights into the Origins of Lignocellulose Decay Capabilities.</title>
        <authorList>
            <person name="Nagy L.G."/>
            <person name="Riley R."/>
            <person name="Tritt A."/>
            <person name="Adam C."/>
            <person name="Daum C."/>
            <person name="Floudas D."/>
            <person name="Sun H."/>
            <person name="Yadav J.S."/>
            <person name="Pangilinan J."/>
            <person name="Larsson K.H."/>
            <person name="Matsuura K."/>
            <person name="Barry K."/>
            <person name="Labutti K."/>
            <person name="Kuo R."/>
            <person name="Ohm R.A."/>
            <person name="Bhattacharya S.S."/>
            <person name="Shirouzu T."/>
            <person name="Yoshinaga Y."/>
            <person name="Martin F.M."/>
            <person name="Grigoriev I.V."/>
            <person name="Hibbett D.S."/>
        </authorList>
    </citation>
    <scope>NUCLEOTIDE SEQUENCE [LARGE SCALE GENOMIC DNA]</scope>
    <source>
        <strain evidence="2 3">CBS 109695</strain>
    </source>
</reference>
<proteinExistence type="predicted"/>
<name>A0A166CD58_9AGAM</name>
<protein>
    <submittedName>
        <fullName evidence="2">Uncharacterized protein</fullName>
    </submittedName>
</protein>
<sequence length="874" mass="99426">MLKPLFVCFHLIALRPHSIFIRCMNKHQHHEITSARPPTKLGQTHRIYEVSLQPPISLHPTVACQPPSRSNGTIPPPFEPRRYGMKVLDDVCRTESVGLSGADGGDESEWMDLPSKLTGFSSRKRPDARTWGERLRTQQIKWAGQLDDLTDAYLMWQYHPVIHVDYSPLKILTHDPKHKTWAATLLAHGCLSGTPDVVGSVMSLRTLELYRRLRLRHPQLSVQAYCRVICDLNKLHYHRTMWQRFTDTFDIYLSILRQVDKRTAAELGRDTDNWQSLCRVAMREDRHEDQHMYTSKYLLSEGEVDVFKYDVKPRAPRKKKKGDNDPPTWIADTEQAGAADGDTEGTTCTDKWQAASSDLMKRMWAIYRESGIFLAVCRHGMVWIIMDMIRSGELAKYPLAIINHLIRVFGPGLAVGYDIACSFQATVSKSSLACLAIENALKLVVPAFHGYAHNRVCQLSNHPLYTNDQGIEDFEGCERCFSSSNNVARLTRHATRFHRHQAMDNHFEQWDADKYAELGTFLLNNYKQVGVLLTDMPIAIAAFKSGKTAAECDYVTHLNTERAYLANRKKEPEADEVNCKYITLLLLFTKATDQFNEAQGFATGASAAVKARLANVKINAFDLLTQLRETLVVFEALHDIPERWVPESRQWKDTIEYSRNCGYKLRVHINKGLKARCKAIQTALKKYNLAAAAIKRPPLDWKGISKYTSIAEFSLLRECREDIRSQPWALAANRQAGVHSLKLASAHVERKRLNYEVRRLATSMRDEECTLANHIARLIPINPPLAVVVTDMRDRHVQAIHSLPHFNGRKDLEEDEGMDLYTVGVGESPTAVALDPDDEVEPDKDDYVTTQLDNLEIWMGQLSILAVVDDNEED</sequence>